<dbReference type="RefSeq" id="XP_022148994.1">
    <property type="nucleotide sequence ID" value="XM_022293302.1"/>
</dbReference>
<feature type="region of interest" description="Disordered" evidence="7">
    <location>
        <begin position="194"/>
        <end position="251"/>
    </location>
</feature>
<dbReference type="GO" id="GO:0005886">
    <property type="term" value="C:plasma membrane"/>
    <property type="evidence" value="ECO:0007669"/>
    <property type="project" value="TreeGrafter"/>
</dbReference>
<protein>
    <submittedName>
        <fullName evidence="10">SNAP25 homologous protein SNAP30</fullName>
    </submittedName>
</protein>
<dbReference type="PROSITE" id="PS50192">
    <property type="entry name" value="T_SNARE"/>
    <property type="match status" value="1"/>
</dbReference>
<dbReference type="PANTHER" id="PTHR19305:SF40">
    <property type="entry name" value="SNAP25 HOMOLOGOUS PROTEIN SNAP30-RELATED"/>
    <property type="match status" value="1"/>
</dbReference>
<reference evidence="10" key="1">
    <citation type="submission" date="2025-08" db="UniProtKB">
        <authorList>
            <consortium name="RefSeq"/>
        </authorList>
    </citation>
    <scope>IDENTIFICATION</scope>
    <source>
        <strain evidence="10">OHB3-1</strain>
    </source>
</reference>
<keyword evidence="9" id="KW-1185">Reference proteome</keyword>
<evidence type="ECO:0000259" key="8">
    <source>
        <dbReference type="PROSITE" id="PS50192"/>
    </source>
</evidence>
<keyword evidence="6" id="KW-0175">Coiled coil</keyword>
<evidence type="ECO:0000256" key="5">
    <source>
        <dbReference type="ARBA" id="ARBA00023136"/>
    </source>
</evidence>
<feature type="compositionally biased region" description="Polar residues" evidence="7">
    <location>
        <begin position="229"/>
        <end position="240"/>
    </location>
</feature>
<feature type="compositionally biased region" description="Polar residues" evidence="7">
    <location>
        <begin position="13"/>
        <end position="28"/>
    </location>
</feature>
<evidence type="ECO:0000256" key="4">
    <source>
        <dbReference type="ARBA" id="ARBA00022927"/>
    </source>
</evidence>
<dbReference type="AlphaFoldDB" id="A0A6J1D5P9"/>
<dbReference type="OrthoDB" id="19261at2759"/>
<evidence type="ECO:0000256" key="1">
    <source>
        <dbReference type="ARBA" id="ARBA00004370"/>
    </source>
</evidence>
<sequence>MFSFMKSPANKVPKQNSVDPAGSGTDNPFDSDTESDNKKTPNPARRTSSEPVLVTPDNPFDDDDDEGFVGKRGTATSSAKRGTATSSAASKDRYKNDFSDSGGFENQSVQELENYAVYKAEETTKSVNNCLKIAEDIREDATRTLDMLHQQGEQIERTHRMAADMDKDLSKGEKLLNNLGGMFSKTWKPKKTKEITGPLITADHSSGKSGNNKEKREKLGLSTDKKSATQKPASGATTALQKVDVEKEKQDDALSDLSNILGDLKSMAVDMGSELDRQNKALDHLSDDVDELNSRVKGANQRARHLIGK</sequence>
<dbReference type="SUPFAM" id="SSF58038">
    <property type="entry name" value="SNARE fusion complex"/>
    <property type="match status" value="2"/>
</dbReference>
<feature type="compositionally biased region" description="Polar residues" evidence="7">
    <location>
        <begin position="74"/>
        <end position="89"/>
    </location>
</feature>
<dbReference type="InterPro" id="IPR044766">
    <property type="entry name" value="NPSN/SNAP25-like_N_SNARE"/>
</dbReference>
<dbReference type="InterPro" id="IPR000727">
    <property type="entry name" value="T_SNARE_dom"/>
</dbReference>
<dbReference type="FunFam" id="1.20.5.110:FF:000040">
    <property type="entry name" value="SNAP25 homologous protein SNAP33"/>
    <property type="match status" value="1"/>
</dbReference>
<proteinExistence type="inferred from homology"/>
<dbReference type="SMART" id="SM00397">
    <property type="entry name" value="t_SNARE"/>
    <property type="match status" value="2"/>
</dbReference>
<evidence type="ECO:0000256" key="2">
    <source>
        <dbReference type="ARBA" id="ARBA00009480"/>
    </source>
</evidence>
<comment type="subcellular location">
    <subcellularLocation>
        <location evidence="1">Membrane</location>
    </subcellularLocation>
</comment>
<gene>
    <name evidence="10" type="primary">LOC111017521</name>
</gene>
<dbReference type="PANTHER" id="PTHR19305">
    <property type="entry name" value="SYNAPTOSOMAL ASSOCIATED PROTEIN"/>
    <property type="match status" value="1"/>
</dbReference>
<dbReference type="GO" id="GO:0016192">
    <property type="term" value="P:vesicle-mediated transport"/>
    <property type="evidence" value="ECO:0007669"/>
    <property type="project" value="UniProtKB-ARBA"/>
</dbReference>
<dbReference type="FunFam" id="1.20.5.110:FF:000031">
    <property type="entry name" value="SNAP25 homologous protein SNAP33"/>
    <property type="match status" value="1"/>
</dbReference>
<dbReference type="GeneID" id="111017521"/>
<dbReference type="CDD" id="cd15861">
    <property type="entry name" value="SNARE_SNAP25N_23N_29N_SEC9N"/>
    <property type="match status" value="1"/>
</dbReference>
<feature type="coiled-coil region" evidence="6">
    <location>
        <begin position="275"/>
        <end position="302"/>
    </location>
</feature>
<feature type="domain" description="T-SNARE coiled-coil homology" evidence="8">
    <location>
        <begin position="244"/>
        <end position="306"/>
    </location>
</feature>
<evidence type="ECO:0000313" key="9">
    <source>
        <dbReference type="Proteomes" id="UP000504603"/>
    </source>
</evidence>
<evidence type="ECO:0000256" key="6">
    <source>
        <dbReference type="SAM" id="Coils"/>
    </source>
</evidence>
<comment type="similarity">
    <text evidence="2">Belongs to the SNAP-25 family.</text>
</comment>
<evidence type="ECO:0000313" key="10">
    <source>
        <dbReference type="RefSeq" id="XP_022148994.1"/>
    </source>
</evidence>
<keyword evidence="4" id="KW-0653">Protein transport</keyword>
<dbReference type="Proteomes" id="UP000504603">
    <property type="component" value="Unplaced"/>
</dbReference>
<dbReference type="GO" id="GO:0015031">
    <property type="term" value="P:protein transport"/>
    <property type="evidence" value="ECO:0007669"/>
    <property type="project" value="UniProtKB-KW"/>
</dbReference>
<evidence type="ECO:0000256" key="3">
    <source>
        <dbReference type="ARBA" id="ARBA00022448"/>
    </source>
</evidence>
<dbReference type="GO" id="GO:0031201">
    <property type="term" value="C:SNARE complex"/>
    <property type="evidence" value="ECO:0007669"/>
    <property type="project" value="InterPro"/>
</dbReference>
<feature type="compositionally biased region" description="Basic and acidic residues" evidence="7">
    <location>
        <begin position="211"/>
        <end position="227"/>
    </location>
</feature>
<feature type="region of interest" description="Disordered" evidence="7">
    <location>
        <begin position="1"/>
        <end position="105"/>
    </location>
</feature>
<accession>A0A6J1D5P9</accession>
<keyword evidence="3" id="KW-0813">Transport</keyword>
<keyword evidence="5" id="KW-0472">Membrane</keyword>
<name>A0A6J1D5P9_MOMCH</name>
<organism evidence="9 10">
    <name type="scientific">Momordica charantia</name>
    <name type="common">Bitter gourd</name>
    <name type="synonym">Balsam pear</name>
    <dbReference type="NCBI Taxonomy" id="3673"/>
    <lineage>
        <taxon>Eukaryota</taxon>
        <taxon>Viridiplantae</taxon>
        <taxon>Streptophyta</taxon>
        <taxon>Embryophyta</taxon>
        <taxon>Tracheophyta</taxon>
        <taxon>Spermatophyta</taxon>
        <taxon>Magnoliopsida</taxon>
        <taxon>eudicotyledons</taxon>
        <taxon>Gunneridae</taxon>
        <taxon>Pentapetalae</taxon>
        <taxon>rosids</taxon>
        <taxon>fabids</taxon>
        <taxon>Cucurbitales</taxon>
        <taxon>Cucurbitaceae</taxon>
        <taxon>Momordiceae</taxon>
        <taxon>Momordica</taxon>
    </lineage>
</organism>
<dbReference type="KEGG" id="mcha:111017521"/>
<dbReference type="CDD" id="cd15841">
    <property type="entry name" value="SNARE_Qc"/>
    <property type="match status" value="1"/>
</dbReference>
<dbReference type="Gene3D" id="1.20.5.110">
    <property type="match status" value="2"/>
</dbReference>
<dbReference type="GO" id="GO:0005484">
    <property type="term" value="F:SNAP receptor activity"/>
    <property type="evidence" value="ECO:0007669"/>
    <property type="project" value="InterPro"/>
</dbReference>
<evidence type="ECO:0000256" key="7">
    <source>
        <dbReference type="SAM" id="MobiDB-lite"/>
    </source>
</evidence>